<dbReference type="InterPro" id="IPR002213">
    <property type="entry name" value="UDP_glucos_trans"/>
</dbReference>
<dbReference type="CDD" id="cd03784">
    <property type="entry name" value="GT1_Gtf-like"/>
    <property type="match status" value="1"/>
</dbReference>
<dbReference type="InterPro" id="IPR050426">
    <property type="entry name" value="Glycosyltransferase_28"/>
</dbReference>
<dbReference type="Proteomes" id="UP000315759">
    <property type="component" value="Unassembled WGS sequence"/>
</dbReference>
<dbReference type="GO" id="GO:0017000">
    <property type="term" value="P:antibiotic biosynthetic process"/>
    <property type="evidence" value="ECO:0007669"/>
    <property type="project" value="UniProtKB-ARBA"/>
</dbReference>
<sequence length="438" mass="47245">MAEILIAACPHIGHVSPLLNVARGLVRRGHAVTVLTSGRFAEQVQATGATARALPFGADQGGSLDDLPGRAETSGVDRLNFDIENIFVRPMPLQAAALDELMAATRFDVILTDAFFLGVLPMLLGNPAERPPVLSYTTTPLFLTSRDTAPGGTGIQPHVGATGRLRHRVLNVLAQKYLLRRSHQAADTMLKALGHPKLPVFLLDSAVLADRMIVPTIPEFEYHRSDLPEHVRFVGAVNPLPTDGFVAPPWWRELAAERPIVHVTQGTVDNTDLSRLIEPTIEALADEDVTVVVTTGGRPVSELRHPLPPNTFAAEFIPHDILLPSVDVMVTNGGYGAVQRALTAGVPLVVAGNTEDKPEVAARVDWFGVGIDLRTGVPTHTMVKRAVRQIVGDDKYRNAARNLQCAHARRDGVAAIADLVDEVVAERRLSTPAHPSHL</sequence>
<keyword evidence="2" id="KW-0808">Transferase</keyword>
<dbReference type="FunFam" id="3.40.50.2000:FF:000072">
    <property type="entry name" value="Glycosyl transferase"/>
    <property type="match status" value="1"/>
</dbReference>
<dbReference type="PANTHER" id="PTHR48050">
    <property type="entry name" value="STEROL 3-BETA-GLUCOSYLTRANSFERASE"/>
    <property type="match status" value="1"/>
</dbReference>
<gene>
    <name evidence="2" type="ORF">D8S82_02330</name>
</gene>
<accession>A0A544W7Y5</accession>
<evidence type="ECO:0000259" key="1">
    <source>
        <dbReference type="Pfam" id="PF06722"/>
    </source>
</evidence>
<reference evidence="2 3" key="1">
    <citation type="submission" date="2018-10" db="EMBL/GenBank/DDBJ databases">
        <title>Draft genome of Mycobacterium hodleri strain B.</title>
        <authorList>
            <person name="Amande T.J."/>
            <person name="Mcgenity T.J."/>
        </authorList>
    </citation>
    <scope>NUCLEOTIDE SEQUENCE [LARGE SCALE GENOMIC DNA]</scope>
    <source>
        <strain evidence="2 3">B</strain>
    </source>
</reference>
<proteinExistence type="predicted"/>
<organism evidence="2 3">
    <name type="scientific">Mycolicibacterium hodleri</name>
    <dbReference type="NCBI Taxonomy" id="49897"/>
    <lineage>
        <taxon>Bacteria</taxon>
        <taxon>Bacillati</taxon>
        <taxon>Actinomycetota</taxon>
        <taxon>Actinomycetes</taxon>
        <taxon>Mycobacteriales</taxon>
        <taxon>Mycobacteriaceae</taxon>
        <taxon>Mycolicibacterium</taxon>
    </lineage>
</organism>
<dbReference type="InterPro" id="IPR010610">
    <property type="entry name" value="EryCIII-like_C"/>
</dbReference>
<dbReference type="PANTHER" id="PTHR48050:SF13">
    <property type="entry name" value="STEROL 3-BETA-GLUCOSYLTRANSFERASE UGT80A2"/>
    <property type="match status" value="1"/>
</dbReference>
<dbReference type="SUPFAM" id="SSF53756">
    <property type="entry name" value="UDP-Glycosyltransferase/glycogen phosphorylase"/>
    <property type="match status" value="1"/>
</dbReference>
<dbReference type="GO" id="GO:0009247">
    <property type="term" value="P:glycolipid biosynthetic process"/>
    <property type="evidence" value="ECO:0007669"/>
    <property type="project" value="UniProtKB-ARBA"/>
</dbReference>
<dbReference type="EMBL" id="VIFX01000002">
    <property type="protein sequence ID" value="TQR88362.1"/>
    <property type="molecule type" value="Genomic_DNA"/>
</dbReference>
<dbReference type="GO" id="GO:0016020">
    <property type="term" value="C:membrane"/>
    <property type="evidence" value="ECO:0007669"/>
    <property type="project" value="GOC"/>
</dbReference>
<dbReference type="AlphaFoldDB" id="A0A544W7Y5"/>
<feature type="domain" description="Erythromycin biosynthesis protein CIII-like C-terminal" evidence="1">
    <location>
        <begin position="280"/>
        <end position="406"/>
    </location>
</feature>
<comment type="caution">
    <text evidence="2">The sequence shown here is derived from an EMBL/GenBank/DDBJ whole genome shotgun (WGS) entry which is preliminary data.</text>
</comment>
<evidence type="ECO:0000313" key="2">
    <source>
        <dbReference type="EMBL" id="TQR88362.1"/>
    </source>
</evidence>
<protein>
    <submittedName>
        <fullName evidence="2">Glycosyltransferase</fullName>
    </submittedName>
</protein>
<dbReference type="Gene3D" id="3.40.50.2000">
    <property type="entry name" value="Glycogen Phosphorylase B"/>
    <property type="match status" value="2"/>
</dbReference>
<dbReference type="GO" id="GO:0008194">
    <property type="term" value="F:UDP-glycosyltransferase activity"/>
    <property type="evidence" value="ECO:0007669"/>
    <property type="project" value="InterPro"/>
</dbReference>
<name>A0A544W7Y5_9MYCO</name>
<dbReference type="RefSeq" id="WP_142550447.1">
    <property type="nucleotide sequence ID" value="NZ_VIFX01000002.1"/>
</dbReference>
<evidence type="ECO:0000313" key="3">
    <source>
        <dbReference type="Proteomes" id="UP000315759"/>
    </source>
</evidence>
<dbReference type="Pfam" id="PF06722">
    <property type="entry name" value="EryCIII-like_C"/>
    <property type="match status" value="1"/>
</dbReference>
<dbReference type="GO" id="GO:0016758">
    <property type="term" value="F:hexosyltransferase activity"/>
    <property type="evidence" value="ECO:0007669"/>
    <property type="project" value="UniProtKB-ARBA"/>
</dbReference>
<keyword evidence="3" id="KW-1185">Reference proteome</keyword>